<dbReference type="InterPro" id="IPR001867">
    <property type="entry name" value="OmpR/PhoB-type_DNA-bd"/>
</dbReference>
<reference evidence="12" key="2">
    <citation type="submission" date="2010-03" db="EMBL/GenBank/DDBJ databases">
        <authorList>
            <person name="Pajon A."/>
        </authorList>
    </citation>
    <scope>NUCLEOTIDE SEQUENCE</scope>
    <source>
        <strain evidence="12">Type strain: 18P13</strain>
    </source>
</reference>
<keyword evidence="5 9" id="KW-0238">DNA-binding</keyword>
<evidence type="ECO:0000313" key="12">
    <source>
        <dbReference type="EMBL" id="CBL16746.1"/>
    </source>
</evidence>
<evidence type="ECO:0000256" key="4">
    <source>
        <dbReference type="ARBA" id="ARBA00023015"/>
    </source>
</evidence>
<dbReference type="PATRIC" id="fig|213810.4.peg.429"/>
<dbReference type="InterPro" id="IPR011006">
    <property type="entry name" value="CheY-like_superfamily"/>
</dbReference>
<keyword evidence="4" id="KW-0805">Transcription regulation</keyword>
<dbReference type="SMART" id="SM00448">
    <property type="entry name" value="REC"/>
    <property type="match status" value="1"/>
</dbReference>
<accession>D4LAV1</accession>
<dbReference type="GeneID" id="83155343"/>
<comment type="function">
    <text evidence="7">May play the central regulatory role in sporulation. It may be an element of the effector pathway responsible for the activation of sporulation genes in response to nutritional stress. Spo0A may act in concert with spo0H (a sigma factor) to control the expression of some genes that are critical to the sporulation process.</text>
</comment>
<dbReference type="InterPro" id="IPR016032">
    <property type="entry name" value="Sig_transdc_resp-reg_C-effctor"/>
</dbReference>
<evidence type="ECO:0000259" key="11">
    <source>
        <dbReference type="PROSITE" id="PS51755"/>
    </source>
</evidence>
<evidence type="ECO:0000256" key="7">
    <source>
        <dbReference type="ARBA" id="ARBA00024867"/>
    </source>
</evidence>
<feature type="DNA-binding region" description="OmpR/PhoB-type" evidence="9">
    <location>
        <begin position="133"/>
        <end position="231"/>
    </location>
</feature>
<proteinExistence type="predicted"/>
<dbReference type="InterPro" id="IPR001789">
    <property type="entry name" value="Sig_transdc_resp-reg_receiver"/>
</dbReference>
<protein>
    <recommendedName>
        <fullName evidence="1">Stage 0 sporulation protein A homolog</fullName>
    </recommendedName>
</protein>
<dbReference type="CDD" id="cd17574">
    <property type="entry name" value="REC_OmpR"/>
    <property type="match status" value="1"/>
</dbReference>
<feature type="domain" description="OmpR/PhoB-type" evidence="11">
    <location>
        <begin position="133"/>
        <end position="231"/>
    </location>
</feature>
<keyword evidence="6" id="KW-0804">Transcription</keyword>
<name>D4LAV1_RUMC1</name>
<keyword evidence="3" id="KW-0902">Two-component regulatory system</keyword>
<dbReference type="PROSITE" id="PS51755">
    <property type="entry name" value="OMPR_PHOB"/>
    <property type="match status" value="1"/>
</dbReference>
<organism evidence="12 13">
    <name type="scientific">Ruminococcus champanellensis (strain DSM 18848 / JCM 17042 / KCTC 15320 / 18P13)</name>
    <dbReference type="NCBI Taxonomy" id="213810"/>
    <lineage>
        <taxon>Bacteria</taxon>
        <taxon>Bacillati</taxon>
        <taxon>Bacillota</taxon>
        <taxon>Clostridia</taxon>
        <taxon>Eubacteriales</taxon>
        <taxon>Oscillospiraceae</taxon>
        <taxon>Ruminococcus</taxon>
    </lineage>
</organism>
<feature type="modified residue" description="4-aspartylphosphate" evidence="8">
    <location>
        <position position="53"/>
    </location>
</feature>
<dbReference type="GO" id="GO:0000976">
    <property type="term" value="F:transcription cis-regulatory region binding"/>
    <property type="evidence" value="ECO:0007669"/>
    <property type="project" value="TreeGrafter"/>
</dbReference>
<dbReference type="InterPro" id="IPR039420">
    <property type="entry name" value="WalR-like"/>
</dbReference>
<dbReference type="PROSITE" id="PS50110">
    <property type="entry name" value="RESPONSE_REGULATORY"/>
    <property type="match status" value="1"/>
</dbReference>
<dbReference type="PANTHER" id="PTHR48111:SF1">
    <property type="entry name" value="TWO-COMPONENT RESPONSE REGULATOR ORR33"/>
    <property type="match status" value="1"/>
</dbReference>
<keyword evidence="13" id="KW-1185">Reference proteome</keyword>
<dbReference type="InterPro" id="IPR036388">
    <property type="entry name" value="WH-like_DNA-bd_sf"/>
</dbReference>
<dbReference type="CDD" id="cd00383">
    <property type="entry name" value="trans_reg_C"/>
    <property type="match status" value="1"/>
</dbReference>
<evidence type="ECO:0000256" key="9">
    <source>
        <dbReference type="PROSITE-ProRule" id="PRU01091"/>
    </source>
</evidence>
<reference evidence="12" key="1">
    <citation type="submission" date="2010-03" db="EMBL/GenBank/DDBJ databases">
        <title>The genome sequence of Ruminococcus sp. 18P13.</title>
        <authorList>
            <consortium name="metaHIT consortium -- http://www.metahit.eu/"/>
            <person name="Pajon A."/>
            <person name="Turner K."/>
            <person name="Parkhill J."/>
            <person name="Bernalier A."/>
        </authorList>
    </citation>
    <scope>NUCLEOTIDE SEQUENCE [LARGE SCALE GENOMIC DNA]</scope>
    <source>
        <strain evidence="12">Type strain: 18P13</strain>
    </source>
</reference>
<dbReference type="PANTHER" id="PTHR48111">
    <property type="entry name" value="REGULATOR OF RPOS"/>
    <property type="match status" value="1"/>
</dbReference>
<dbReference type="OrthoDB" id="9790442at2"/>
<evidence type="ECO:0000256" key="3">
    <source>
        <dbReference type="ARBA" id="ARBA00023012"/>
    </source>
</evidence>
<dbReference type="KEGG" id="rch:RUM_05240"/>
<dbReference type="EMBL" id="FP929052">
    <property type="protein sequence ID" value="CBL16746.1"/>
    <property type="molecule type" value="Genomic_DNA"/>
</dbReference>
<dbReference type="STRING" id="213810.RUM_05240"/>
<dbReference type="SUPFAM" id="SSF52172">
    <property type="entry name" value="CheY-like"/>
    <property type="match status" value="1"/>
</dbReference>
<dbReference type="Pfam" id="PF00072">
    <property type="entry name" value="Response_reg"/>
    <property type="match status" value="1"/>
</dbReference>
<dbReference type="SUPFAM" id="SSF46894">
    <property type="entry name" value="C-terminal effector domain of the bipartite response regulators"/>
    <property type="match status" value="1"/>
</dbReference>
<dbReference type="BioCyc" id="RCHA213810:RUM_RS02530-MONOMER"/>
<keyword evidence="2 8" id="KW-0597">Phosphoprotein</keyword>
<dbReference type="Gene3D" id="1.10.10.10">
    <property type="entry name" value="Winged helix-like DNA-binding domain superfamily/Winged helix DNA-binding domain"/>
    <property type="match status" value="1"/>
</dbReference>
<sequence length="236" mass="26697">MGYSIYIADDEKNIRDLIKSFLESDGYRVWAFETGDALMGAFQAAPADLVILDIMMPGTDGLTICQQLRAKTDVPIIMLTAKDSEYDYVQGITIGSDDYLTKPFRPTTLLMRVRSLLRRMEMNSRRPVQPEEPDDLVVGDLTFSAEANTISCNGKGIGFTQTELRMLSYMMQKPGKAYARDKLLETIWGYETEVETRVTDETLRRIRRKLSLAGSSVCVQTIWGYGYKLEVSEPVK</sequence>
<dbReference type="HOGENOM" id="CLU_000445_30_4_9"/>
<dbReference type="RefSeq" id="WP_015557653.1">
    <property type="nucleotide sequence ID" value="NC_021039.1"/>
</dbReference>
<gene>
    <name evidence="12" type="ordered locus">RUM_05240</name>
</gene>
<dbReference type="FunFam" id="3.40.50.2300:FF:000001">
    <property type="entry name" value="DNA-binding response regulator PhoB"/>
    <property type="match status" value="1"/>
</dbReference>
<dbReference type="GO" id="GO:0005829">
    <property type="term" value="C:cytosol"/>
    <property type="evidence" value="ECO:0007669"/>
    <property type="project" value="TreeGrafter"/>
</dbReference>
<feature type="domain" description="Response regulatory" evidence="10">
    <location>
        <begin position="4"/>
        <end position="117"/>
    </location>
</feature>
<evidence type="ECO:0000256" key="5">
    <source>
        <dbReference type="ARBA" id="ARBA00023125"/>
    </source>
</evidence>
<dbReference type="Pfam" id="PF00486">
    <property type="entry name" value="Trans_reg_C"/>
    <property type="match status" value="1"/>
</dbReference>
<evidence type="ECO:0000256" key="8">
    <source>
        <dbReference type="PROSITE-ProRule" id="PRU00169"/>
    </source>
</evidence>
<dbReference type="GO" id="GO:0032993">
    <property type="term" value="C:protein-DNA complex"/>
    <property type="evidence" value="ECO:0007669"/>
    <property type="project" value="TreeGrafter"/>
</dbReference>
<dbReference type="Proteomes" id="UP000007054">
    <property type="component" value="Chromosome"/>
</dbReference>
<evidence type="ECO:0000313" key="13">
    <source>
        <dbReference type="Proteomes" id="UP000007054"/>
    </source>
</evidence>
<dbReference type="AlphaFoldDB" id="D4LAV1"/>
<evidence type="ECO:0000256" key="2">
    <source>
        <dbReference type="ARBA" id="ARBA00022553"/>
    </source>
</evidence>
<evidence type="ECO:0000256" key="6">
    <source>
        <dbReference type="ARBA" id="ARBA00023163"/>
    </source>
</evidence>
<dbReference type="Gene3D" id="6.10.250.690">
    <property type="match status" value="1"/>
</dbReference>
<evidence type="ECO:0000259" key="10">
    <source>
        <dbReference type="PROSITE" id="PS50110"/>
    </source>
</evidence>
<evidence type="ECO:0000256" key="1">
    <source>
        <dbReference type="ARBA" id="ARBA00018672"/>
    </source>
</evidence>
<dbReference type="GO" id="GO:0006355">
    <property type="term" value="P:regulation of DNA-templated transcription"/>
    <property type="evidence" value="ECO:0007669"/>
    <property type="project" value="InterPro"/>
</dbReference>
<dbReference type="Gene3D" id="3.40.50.2300">
    <property type="match status" value="1"/>
</dbReference>
<dbReference type="GO" id="GO:0000156">
    <property type="term" value="F:phosphorelay response regulator activity"/>
    <property type="evidence" value="ECO:0007669"/>
    <property type="project" value="TreeGrafter"/>
</dbReference>
<dbReference type="SMART" id="SM00862">
    <property type="entry name" value="Trans_reg_C"/>
    <property type="match status" value="1"/>
</dbReference>